<dbReference type="EMBL" id="BAAFGK010000004">
    <property type="protein sequence ID" value="GAB0057242.1"/>
    <property type="molecule type" value="Genomic_DNA"/>
</dbReference>
<gene>
    <name evidence="2" type="ORF">SIID45300_01566</name>
</gene>
<protein>
    <recommendedName>
        <fullName evidence="1">J domain-containing protein</fullName>
    </recommendedName>
</protein>
<evidence type="ECO:0000313" key="2">
    <source>
        <dbReference type="EMBL" id="GAB0057242.1"/>
    </source>
</evidence>
<comment type="caution">
    <text evidence="2">The sequence shown here is derived from an EMBL/GenBank/DDBJ whole genome shotgun (WGS) entry which is preliminary data.</text>
</comment>
<dbReference type="RefSeq" id="WP_420904941.1">
    <property type="nucleotide sequence ID" value="NZ_BAAFGK010000004.1"/>
</dbReference>
<dbReference type="InterPro" id="IPR036869">
    <property type="entry name" value="J_dom_sf"/>
</dbReference>
<dbReference type="Pfam" id="PF00226">
    <property type="entry name" value="DnaJ"/>
    <property type="match status" value="1"/>
</dbReference>
<dbReference type="InterPro" id="IPR001623">
    <property type="entry name" value="DnaJ_domain"/>
</dbReference>
<dbReference type="Pfam" id="PF12339">
    <property type="entry name" value="DNAJ_related"/>
    <property type="match status" value="1"/>
</dbReference>
<accession>A0ABQ0C8N4</accession>
<dbReference type="Gene3D" id="1.10.287.110">
    <property type="entry name" value="DnaJ domain"/>
    <property type="match status" value="1"/>
</dbReference>
<keyword evidence="3" id="KW-1185">Reference proteome</keyword>
<reference evidence="2 3" key="2">
    <citation type="submission" date="2024-09" db="EMBL/GenBank/DDBJ databases">
        <title>Draft genome sequence of Candidatus Magnetaquicoccaceae bacterium FCR-1.</title>
        <authorList>
            <person name="Shimoshige H."/>
            <person name="Shimamura S."/>
            <person name="Taoka A."/>
            <person name="Kobayashi H."/>
            <person name="Maekawa T."/>
        </authorList>
    </citation>
    <scope>NUCLEOTIDE SEQUENCE [LARGE SCALE GENOMIC DNA]</scope>
    <source>
        <strain evidence="2 3">FCR-1</strain>
    </source>
</reference>
<proteinExistence type="predicted"/>
<evidence type="ECO:0000259" key="1">
    <source>
        <dbReference type="PROSITE" id="PS50076"/>
    </source>
</evidence>
<feature type="domain" description="J" evidence="1">
    <location>
        <begin position="151"/>
        <end position="204"/>
    </location>
</feature>
<organism evidence="2 3">
    <name type="scientific">Candidatus Magnetaquiglobus chichijimensis</name>
    <dbReference type="NCBI Taxonomy" id="3141448"/>
    <lineage>
        <taxon>Bacteria</taxon>
        <taxon>Pseudomonadati</taxon>
        <taxon>Pseudomonadota</taxon>
        <taxon>Magnetococcia</taxon>
        <taxon>Magnetococcales</taxon>
        <taxon>Candidatus Magnetaquicoccaceae</taxon>
        <taxon>Candidatus Magnetaquiglobus</taxon>
    </lineage>
</organism>
<dbReference type="Proteomes" id="UP001628193">
    <property type="component" value="Unassembled WGS sequence"/>
</dbReference>
<dbReference type="CDD" id="cd06257">
    <property type="entry name" value="DnaJ"/>
    <property type="match status" value="1"/>
</dbReference>
<dbReference type="PROSITE" id="PS50076">
    <property type="entry name" value="DNAJ_2"/>
    <property type="match status" value="1"/>
</dbReference>
<name>A0ABQ0C8N4_9PROT</name>
<dbReference type="SUPFAM" id="SSF46565">
    <property type="entry name" value="Chaperone J-domain"/>
    <property type="match status" value="1"/>
</dbReference>
<dbReference type="InterPro" id="IPR021059">
    <property type="entry name" value="DnaJ-related_N"/>
</dbReference>
<evidence type="ECO:0000313" key="3">
    <source>
        <dbReference type="Proteomes" id="UP001628193"/>
    </source>
</evidence>
<sequence>MSRSPAAPLFSDLFGATPLSGHLLGILAAHPEGLREYDLVKHLQKEGVPPFDGCVLSDELSLFRTHFFLFHQLYLLQGQLRRAQRGDLEIHCLGIVLRPWRAGDPVAVEIPDPLRAYYLDTTHLEETTREQVIALLAGFWRRLDRWERRDSARAVLGVGPDADSGAIRRRYRELSLLHHPDRGGEAERFRAIAEAAEILLKAPSGS</sequence>
<reference evidence="2 3" key="1">
    <citation type="submission" date="2024-05" db="EMBL/GenBank/DDBJ databases">
        <authorList>
            <consortium name="Candidatus Magnetaquicoccaceae bacterium FCR-1 genome sequencing consortium"/>
            <person name="Shimoshige H."/>
            <person name="Shimamura S."/>
            <person name="Taoka A."/>
            <person name="Kobayashi H."/>
            <person name="Maekawa T."/>
        </authorList>
    </citation>
    <scope>NUCLEOTIDE SEQUENCE [LARGE SCALE GENOMIC DNA]</scope>
    <source>
        <strain evidence="2 3">FCR-1</strain>
    </source>
</reference>
<dbReference type="SMART" id="SM00271">
    <property type="entry name" value="DnaJ"/>
    <property type="match status" value="1"/>
</dbReference>